<protein>
    <submittedName>
        <fullName evidence="1">22813_t:CDS:1</fullName>
    </submittedName>
</protein>
<comment type="caution">
    <text evidence="1">The sequence shown here is derived from an EMBL/GenBank/DDBJ whole genome shotgun (WGS) entry which is preliminary data.</text>
</comment>
<keyword evidence="2" id="KW-1185">Reference proteome</keyword>
<sequence length="53" mass="6173">MNELTSLAESKSRIEQKRTDDNYSSYVKAITSRDTYFMLSPKQLERLKLVSEA</sequence>
<proteinExistence type="predicted"/>
<dbReference type="EMBL" id="CAJVQC010155532">
    <property type="protein sequence ID" value="CAG8847355.1"/>
    <property type="molecule type" value="Genomic_DNA"/>
</dbReference>
<organism evidence="1 2">
    <name type="scientific">Racocetra persica</name>
    <dbReference type="NCBI Taxonomy" id="160502"/>
    <lineage>
        <taxon>Eukaryota</taxon>
        <taxon>Fungi</taxon>
        <taxon>Fungi incertae sedis</taxon>
        <taxon>Mucoromycota</taxon>
        <taxon>Glomeromycotina</taxon>
        <taxon>Glomeromycetes</taxon>
        <taxon>Diversisporales</taxon>
        <taxon>Gigasporaceae</taxon>
        <taxon>Racocetra</taxon>
    </lineage>
</organism>
<name>A0ACA9SRV0_9GLOM</name>
<feature type="non-terminal residue" evidence="1">
    <location>
        <position position="53"/>
    </location>
</feature>
<evidence type="ECO:0000313" key="2">
    <source>
        <dbReference type="Proteomes" id="UP000789920"/>
    </source>
</evidence>
<accession>A0ACA9SRV0</accession>
<reference evidence="1" key="1">
    <citation type="submission" date="2021-06" db="EMBL/GenBank/DDBJ databases">
        <authorList>
            <person name="Kallberg Y."/>
            <person name="Tangrot J."/>
            <person name="Rosling A."/>
        </authorList>
    </citation>
    <scope>NUCLEOTIDE SEQUENCE</scope>
    <source>
        <strain evidence="1">MA461A</strain>
    </source>
</reference>
<evidence type="ECO:0000313" key="1">
    <source>
        <dbReference type="EMBL" id="CAG8847355.1"/>
    </source>
</evidence>
<gene>
    <name evidence="1" type="ORF">RPERSI_LOCUS34596</name>
</gene>
<dbReference type="Proteomes" id="UP000789920">
    <property type="component" value="Unassembled WGS sequence"/>
</dbReference>